<evidence type="ECO:0008006" key="3">
    <source>
        <dbReference type="Google" id="ProtNLM"/>
    </source>
</evidence>
<proteinExistence type="predicted"/>
<dbReference type="EMBL" id="AP024545">
    <property type="protein sequence ID" value="BCT93523.1"/>
    <property type="molecule type" value="Genomic_DNA"/>
</dbReference>
<evidence type="ECO:0000313" key="2">
    <source>
        <dbReference type="Proteomes" id="UP000681317"/>
    </source>
</evidence>
<accession>A0ABN6G182</accession>
<keyword evidence="2" id="KW-1185">Reference proteome</keyword>
<sequence length="78" mass="8480">MTTRNLRSVKDFAANGPFSESQLRWFIFRANDNGLAASGALVRVGGRRVYIDADGFDRWIAAQNPDGPVSPQAGRAQA</sequence>
<protein>
    <recommendedName>
        <fullName evidence="3">DNA-binding protein</fullName>
    </recommendedName>
</protein>
<name>A0ABN6G182_9GAMM</name>
<evidence type="ECO:0000313" key="1">
    <source>
        <dbReference type="EMBL" id="BCT93523.1"/>
    </source>
</evidence>
<dbReference type="Proteomes" id="UP000681317">
    <property type="component" value="Chromosome"/>
</dbReference>
<gene>
    <name evidence="1" type="ORF">LYSCAS_25470</name>
</gene>
<reference evidence="1 2" key="1">
    <citation type="submission" date="2021-03" db="EMBL/GenBank/DDBJ databases">
        <title>Complete Genome Sequences of Two Lysobacter Strains Isolated from Sea Water (Lysobacter caseinilyticus) and Soil (Lysobacter helvus) in South Korea.</title>
        <authorList>
            <person name="Watanabe Y."/>
            <person name="Arakawa K."/>
        </authorList>
    </citation>
    <scope>NUCLEOTIDE SEQUENCE [LARGE SCALE GENOMIC DNA]</scope>
    <source>
        <strain evidence="1 2">KVB24</strain>
    </source>
</reference>
<organism evidence="1 2">
    <name type="scientific">Noviluteimonas caseinilytica</name>
    <dbReference type="NCBI Taxonomy" id="2675101"/>
    <lineage>
        <taxon>Bacteria</taxon>
        <taxon>Pseudomonadati</taxon>
        <taxon>Pseudomonadota</taxon>
        <taxon>Gammaproteobacteria</taxon>
        <taxon>Lysobacterales</taxon>
        <taxon>Lysobacteraceae</taxon>
        <taxon>Noviluteimonas</taxon>
    </lineage>
</organism>